<proteinExistence type="predicted"/>
<sequence>MTLHMSATKYQGLPATVTANYRCLPYPAGDQPIVVIAHVEPTLSVPSPLAAPPCQHATGLSPPPSAHRRPRAIQICLSEKEKRDTRAPHRQPSPVRRARVFCGELSVPNCSPSRRTTISNAAPHHSMCNALARLVHSLVPCRAAASFLSGGRSTRPKSTVPRVLPLAVVGFPL</sequence>
<evidence type="ECO:0000313" key="1">
    <source>
        <dbReference type="EMBL" id="KAF0329399.1"/>
    </source>
</evidence>
<dbReference type="AlphaFoldDB" id="A0A8H3WLB4"/>
<comment type="caution">
    <text evidence="1">The sequence shown here is derived from an EMBL/GenBank/DDBJ whole genome shotgun (WGS) entry which is preliminary data.</text>
</comment>
<dbReference type="EMBL" id="WOWK01000012">
    <property type="protein sequence ID" value="KAF0329399.1"/>
    <property type="molecule type" value="Genomic_DNA"/>
</dbReference>
<protein>
    <submittedName>
        <fullName evidence="1">Uncharacterized protein</fullName>
    </submittedName>
</protein>
<accession>A0A8H3WLB4</accession>
<keyword evidence="2" id="KW-1185">Reference proteome</keyword>
<dbReference type="Proteomes" id="UP000434172">
    <property type="component" value="Unassembled WGS sequence"/>
</dbReference>
<gene>
    <name evidence="1" type="ORF">GQ607_003348</name>
</gene>
<name>A0A8H3WLB4_9PEZI</name>
<organism evidence="1 2">
    <name type="scientific">Colletotrichum asianum</name>
    <dbReference type="NCBI Taxonomy" id="702518"/>
    <lineage>
        <taxon>Eukaryota</taxon>
        <taxon>Fungi</taxon>
        <taxon>Dikarya</taxon>
        <taxon>Ascomycota</taxon>
        <taxon>Pezizomycotina</taxon>
        <taxon>Sordariomycetes</taxon>
        <taxon>Hypocreomycetidae</taxon>
        <taxon>Glomerellales</taxon>
        <taxon>Glomerellaceae</taxon>
        <taxon>Colletotrichum</taxon>
        <taxon>Colletotrichum gloeosporioides species complex</taxon>
    </lineage>
</organism>
<reference evidence="1 2" key="1">
    <citation type="submission" date="2019-12" db="EMBL/GenBank/DDBJ databases">
        <title>A genome sequence resource for the geographically widespread anthracnose pathogen Colletotrichum asianum.</title>
        <authorList>
            <person name="Meng Y."/>
        </authorList>
    </citation>
    <scope>NUCLEOTIDE SEQUENCE [LARGE SCALE GENOMIC DNA]</scope>
    <source>
        <strain evidence="1 2">ICMP 18580</strain>
    </source>
</reference>
<evidence type="ECO:0000313" key="2">
    <source>
        <dbReference type="Proteomes" id="UP000434172"/>
    </source>
</evidence>